<dbReference type="Pfam" id="PF12680">
    <property type="entry name" value="SnoaL_2"/>
    <property type="match status" value="1"/>
</dbReference>
<dbReference type="InterPro" id="IPR032710">
    <property type="entry name" value="NTF2-like_dom_sf"/>
</dbReference>
<name>A0A6J7AP40_9ZZZZ</name>
<protein>
    <submittedName>
        <fullName evidence="2">Unannotated protein</fullName>
    </submittedName>
</protein>
<sequence>MAETNASRISEFWDTLYSRDFDKIATFFADDATYTDIATPPDDLAVGPEQIVARLRLGIEPISEYRHGGGHSISEGDFVITEHKEIWGWHTGESVTLPFVSVHELRDLMIVRWTDYWDLTTLLNAAPAWWVEQIAAGYL</sequence>
<gene>
    <name evidence="2" type="ORF">UFOPK3164_01733</name>
    <name evidence="3" type="ORF">UFOPK3427_01634</name>
    <name evidence="4" type="ORF">UFOPK4112_00360</name>
</gene>
<dbReference type="Gene3D" id="3.10.450.50">
    <property type="match status" value="1"/>
</dbReference>
<dbReference type="SUPFAM" id="SSF54427">
    <property type="entry name" value="NTF2-like"/>
    <property type="match status" value="1"/>
</dbReference>
<dbReference type="AlphaFoldDB" id="A0A6J7AP40"/>
<evidence type="ECO:0000313" key="3">
    <source>
        <dbReference type="EMBL" id="CAB4882444.1"/>
    </source>
</evidence>
<accession>A0A6J7AP40</accession>
<evidence type="ECO:0000313" key="4">
    <source>
        <dbReference type="EMBL" id="CAB5011852.1"/>
    </source>
</evidence>
<organism evidence="2">
    <name type="scientific">freshwater metagenome</name>
    <dbReference type="NCBI Taxonomy" id="449393"/>
    <lineage>
        <taxon>unclassified sequences</taxon>
        <taxon>metagenomes</taxon>
        <taxon>ecological metagenomes</taxon>
    </lineage>
</organism>
<dbReference type="EMBL" id="CAFABE010000140">
    <property type="protein sequence ID" value="CAB4834706.1"/>
    <property type="molecule type" value="Genomic_DNA"/>
</dbReference>
<evidence type="ECO:0000313" key="2">
    <source>
        <dbReference type="EMBL" id="CAB4834706.1"/>
    </source>
</evidence>
<feature type="domain" description="SnoaL-like" evidence="1">
    <location>
        <begin position="11"/>
        <end position="113"/>
    </location>
</feature>
<proteinExistence type="predicted"/>
<dbReference type="EMBL" id="CAFBLT010000002">
    <property type="protein sequence ID" value="CAB4882444.1"/>
    <property type="molecule type" value="Genomic_DNA"/>
</dbReference>
<reference evidence="2" key="1">
    <citation type="submission" date="2020-05" db="EMBL/GenBank/DDBJ databases">
        <authorList>
            <person name="Chiriac C."/>
            <person name="Salcher M."/>
            <person name="Ghai R."/>
            <person name="Kavagutti S V."/>
        </authorList>
    </citation>
    <scope>NUCLEOTIDE SEQUENCE</scope>
</reference>
<dbReference type="InterPro" id="IPR037401">
    <property type="entry name" value="SnoaL-like"/>
</dbReference>
<evidence type="ECO:0000259" key="1">
    <source>
        <dbReference type="Pfam" id="PF12680"/>
    </source>
</evidence>
<dbReference type="EMBL" id="CAFBPM010000002">
    <property type="protein sequence ID" value="CAB5011852.1"/>
    <property type="molecule type" value="Genomic_DNA"/>
</dbReference>